<accession>A0AAW9QSG8</accession>
<sequence length="197" mass="22693">MSDIDILQEMLKDAAKEKLELQQEGTHSKYSVTLKEPQSDYSVTIADLPENTIVIKVESFKRPREIFQGSKGECKLADFVIISDTGIGKIIVCIEMKRNKGNLKDISLQLTGARCLIDYCQKIGKAFWNRDSFLGNYQTRFVSIGRIPIQKTTTSRQKSRGKRSESKKFYDRPNEPLKIDGERYLQFNELLERLNFT</sequence>
<keyword evidence="3" id="KW-1185">Reference proteome</keyword>
<dbReference type="AlphaFoldDB" id="A0AAW9QSG8"/>
<comment type="caution">
    <text evidence="2">The sequence shown here is derived from an EMBL/GenBank/DDBJ whole genome shotgun (WGS) entry which is preliminary data.</text>
</comment>
<feature type="region of interest" description="Disordered" evidence="1">
    <location>
        <begin position="151"/>
        <end position="174"/>
    </location>
</feature>
<name>A0AAW9QSG8_9CHRO</name>
<dbReference type="Proteomes" id="UP001328733">
    <property type="component" value="Unassembled WGS sequence"/>
</dbReference>
<organism evidence="2 3">
    <name type="scientific">Pannus brasiliensis CCIBt3594</name>
    <dbReference type="NCBI Taxonomy" id="1427578"/>
    <lineage>
        <taxon>Bacteria</taxon>
        <taxon>Bacillati</taxon>
        <taxon>Cyanobacteriota</taxon>
        <taxon>Cyanophyceae</taxon>
        <taxon>Oscillatoriophycideae</taxon>
        <taxon>Chroococcales</taxon>
        <taxon>Microcystaceae</taxon>
        <taxon>Pannus</taxon>
    </lineage>
</organism>
<evidence type="ECO:0000313" key="3">
    <source>
        <dbReference type="Proteomes" id="UP001328733"/>
    </source>
</evidence>
<evidence type="ECO:0000313" key="2">
    <source>
        <dbReference type="EMBL" id="MEG3436606.1"/>
    </source>
</evidence>
<evidence type="ECO:0000256" key="1">
    <source>
        <dbReference type="SAM" id="MobiDB-lite"/>
    </source>
</evidence>
<dbReference type="EMBL" id="JBAFSM010000008">
    <property type="protein sequence ID" value="MEG3436606.1"/>
    <property type="molecule type" value="Genomic_DNA"/>
</dbReference>
<proteinExistence type="predicted"/>
<reference evidence="2 3" key="1">
    <citation type="submission" date="2024-01" db="EMBL/GenBank/DDBJ databases">
        <title>Genomic insights into the taxonomy and metabolism of the cyanobacterium Pannus brasiliensis CCIBt3594.</title>
        <authorList>
            <person name="Machado M."/>
            <person name="Botero N.B."/>
            <person name="Andreote A.P.D."/>
            <person name="Feitosa A.M.T."/>
            <person name="Popin R."/>
            <person name="Sivonen K."/>
            <person name="Fiore M.F."/>
        </authorList>
    </citation>
    <scope>NUCLEOTIDE SEQUENCE [LARGE SCALE GENOMIC DNA]</scope>
    <source>
        <strain evidence="2 3">CCIBt3594</strain>
    </source>
</reference>
<feature type="compositionally biased region" description="Basic and acidic residues" evidence="1">
    <location>
        <begin position="162"/>
        <end position="174"/>
    </location>
</feature>
<gene>
    <name evidence="2" type="ORF">V0288_05690</name>
</gene>
<dbReference type="RefSeq" id="WP_332864065.1">
    <property type="nucleotide sequence ID" value="NZ_JBAFSM010000008.1"/>
</dbReference>
<evidence type="ECO:0008006" key="4">
    <source>
        <dbReference type="Google" id="ProtNLM"/>
    </source>
</evidence>
<protein>
    <recommendedName>
        <fullName evidence="4">Type I restriction enzyme R protein N-terminal domain-containing protein</fullName>
    </recommendedName>
</protein>